<protein>
    <submittedName>
        <fullName evidence="3">YceI family protein</fullName>
    </submittedName>
</protein>
<dbReference type="InterPro" id="IPR036761">
    <property type="entry name" value="TTHA0802/YceI-like_sf"/>
</dbReference>
<evidence type="ECO:0000313" key="4">
    <source>
        <dbReference type="Proteomes" id="UP001500552"/>
    </source>
</evidence>
<dbReference type="Proteomes" id="UP001500552">
    <property type="component" value="Unassembled WGS sequence"/>
</dbReference>
<dbReference type="SUPFAM" id="SSF101874">
    <property type="entry name" value="YceI-like"/>
    <property type="match status" value="1"/>
</dbReference>
<dbReference type="EMBL" id="BAABHC010000039">
    <property type="protein sequence ID" value="GAA4444089.1"/>
    <property type="molecule type" value="Genomic_DNA"/>
</dbReference>
<reference evidence="4" key="1">
    <citation type="journal article" date="2019" name="Int. J. Syst. Evol. Microbiol.">
        <title>The Global Catalogue of Microorganisms (GCM) 10K type strain sequencing project: providing services to taxonomists for standard genome sequencing and annotation.</title>
        <authorList>
            <consortium name="The Broad Institute Genomics Platform"/>
            <consortium name="The Broad Institute Genome Sequencing Center for Infectious Disease"/>
            <person name="Wu L."/>
            <person name="Ma J."/>
        </authorList>
    </citation>
    <scope>NUCLEOTIDE SEQUENCE [LARGE SCALE GENOMIC DNA]</scope>
    <source>
        <strain evidence="4">JCM 17926</strain>
    </source>
</reference>
<dbReference type="PANTHER" id="PTHR34406:SF1">
    <property type="entry name" value="PROTEIN YCEI"/>
    <property type="match status" value="1"/>
</dbReference>
<evidence type="ECO:0000313" key="3">
    <source>
        <dbReference type="EMBL" id="GAA4444089.1"/>
    </source>
</evidence>
<organism evidence="3 4">
    <name type="scientific">Pontibacter saemangeumensis</name>
    <dbReference type="NCBI Taxonomy" id="1084525"/>
    <lineage>
        <taxon>Bacteria</taxon>
        <taxon>Pseudomonadati</taxon>
        <taxon>Bacteroidota</taxon>
        <taxon>Cytophagia</taxon>
        <taxon>Cytophagales</taxon>
        <taxon>Hymenobacteraceae</taxon>
        <taxon>Pontibacter</taxon>
    </lineage>
</organism>
<dbReference type="RefSeq" id="WP_345162794.1">
    <property type="nucleotide sequence ID" value="NZ_BAABHC010000039.1"/>
</dbReference>
<feature type="signal peptide" evidence="1">
    <location>
        <begin position="1"/>
        <end position="20"/>
    </location>
</feature>
<dbReference type="PANTHER" id="PTHR34406">
    <property type="entry name" value="PROTEIN YCEI"/>
    <property type="match status" value="1"/>
</dbReference>
<evidence type="ECO:0000256" key="1">
    <source>
        <dbReference type="SAM" id="SignalP"/>
    </source>
</evidence>
<keyword evidence="1" id="KW-0732">Signal</keyword>
<evidence type="ECO:0000259" key="2">
    <source>
        <dbReference type="SMART" id="SM00867"/>
    </source>
</evidence>
<name>A0ABP8M6C6_9BACT</name>
<dbReference type="Pfam" id="PF04264">
    <property type="entry name" value="YceI"/>
    <property type="match status" value="1"/>
</dbReference>
<proteinExistence type="predicted"/>
<gene>
    <name evidence="3" type="ORF">GCM10023188_45580</name>
</gene>
<dbReference type="SMART" id="SM00867">
    <property type="entry name" value="YceI"/>
    <property type="match status" value="1"/>
</dbReference>
<dbReference type="Gene3D" id="2.40.128.110">
    <property type="entry name" value="Lipid/polyisoprenoid-binding, YceI-like"/>
    <property type="match status" value="1"/>
</dbReference>
<feature type="domain" description="Lipid/polyisoprenoid-binding YceI-like" evidence="2">
    <location>
        <begin position="42"/>
        <end position="217"/>
    </location>
</feature>
<keyword evidence="4" id="KW-1185">Reference proteome</keyword>
<sequence length="225" mass="23723">MKKITVLASLVGALMFTANAGNTCNGNIAATTEAAAPAKASAYQVDVAKSDVKWHAKKVTGEHFGTIDLNSGQMDVQGSKVVGGTFTFDMGSIAVTDIKDPEYNQKLVGHLKSDDFFSADKNPTATFKITSVKPVAKAAAGQANATVTGDLTIKGITKPVTFPATITVKDGVASAKADVTIDRSKFDIRYGSKSFFDNLGDKAIYDEFVVTLDVTARRSTATAQR</sequence>
<feature type="chain" id="PRO_5047481544" evidence="1">
    <location>
        <begin position="21"/>
        <end position="225"/>
    </location>
</feature>
<accession>A0ABP8M6C6</accession>
<comment type="caution">
    <text evidence="3">The sequence shown here is derived from an EMBL/GenBank/DDBJ whole genome shotgun (WGS) entry which is preliminary data.</text>
</comment>
<dbReference type="InterPro" id="IPR007372">
    <property type="entry name" value="Lipid/polyisoprenoid-bd_YceI"/>
</dbReference>